<keyword evidence="2 8" id="KW-0378">Hydrolase</keyword>
<dbReference type="PROSITE" id="PS51732">
    <property type="entry name" value="ASN_GLN_ASE_3"/>
    <property type="match status" value="1"/>
</dbReference>
<dbReference type="PRINTS" id="PR00139">
    <property type="entry name" value="ASNGLNASE"/>
</dbReference>
<dbReference type="InterPro" id="IPR004550">
    <property type="entry name" value="AsnASE_II"/>
</dbReference>
<dbReference type="GO" id="GO:0004067">
    <property type="term" value="F:asparaginase activity"/>
    <property type="evidence" value="ECO:0007669"/>
    <property type="project" value="UniProtKB-UniRule"/>
</dbReference>
<dbReference type="PANTHER" id="PTHR11707:SF28">
    <property type="entry name" value="60 KDA LYSOPHOSPHOLIPASE"/>
    <property type="match status" value="1"/>
</dbReference>
<dbReference type="InterPro" id="IPR027473">
    <property type="entry name" value="L-asparaginase_C"/>
</dbReference>
<reference evidence="8" key="1">
    <citation type="submission" date="2022-05" db="EMBL/GenBank/DDBJ databases">
        <title>Novel bacterial taxa in a minimal lignocellulolytic consortium and its capacity to transform plastics disclosed by genome-resolved metagenomics.</title>
        <authorList>
            <person name="Rodriguez C.A.D."/>
            <person name="Diaz-Garcia L."/>
            <person name="Herrera K."/>
            <person name="Tarazona N.A."/>
            <person name="Sproer C."/>
            <person name="Overmann J."/>
            <person name="Jimenez D.J."/>
        </authorList>
    </citation>
    <scope>NUCLEOTIDE SEQUENCE</scope>
    <source>
        <strain evidence="8">MAG5</strain>
    </source>
</reference>
<dbReference type="KEGG" id="plig:NAG76_04745"/>
<evidence type="ECO:0000256" key="4">
    <source>
        <dbReference type="PIRSR" id="PIRSR001220-2"/>
    </source>
</evidence>
<dbReference type="Proteomes" id="UP001056756">
    <property type="component" value="Chromosome"/>
</dbReference>
<feature type="domain" description="Asparaginase/glutaminase C-terminal" evidence="7">
    <location>
        <begin position="284"/>
        <end position="387"/>
    </location>
</feature>
<dbReference type="InterPro" id="IPR019797">
    <property type="entry name" value="Glutamate_5-kinase_CS"/>
</dbReference>
<dbReference type="Gene3D" id="3.40.50.40">
    <property type="match status" value="1"/>
</dbReference>
<dbReference type="InterPro" id="IPR006034">
    <property type="entry name" value="Asparaginase/glutaminase-like"/>
</dbReference>
<feature type="binding site" evidence="4">
    <location>
        <begin position="152"/>
        <end position="153"/>
    </location>
    <ligand>
        <name>substrate</name>
    </ligand>
</feature>
<feature type="binding site" evidence="4">
    <location>
        <position position="121"/>
    </location>
    <ligand>
        <name>substrate</name>
    </ligand>
</feature>
<dbReference type="SUPFAM" id="SSF53774">
    <property type="entry name" value="Glutaminase/Asparaginase"/>
    <property type="match status" value="1"/>
</dbReference>
<dbReference type="GO" id="GO:0004349">
    <property type="term" value="F:glutamate 5-kinase activity"/>
    <property type="evidence" value="ECO:0007669"/>
    <property type="project" value="InterPro"/>
</dbReference>
<dbReference type="GO" id="GO:0006528">
    <property type="term" value="P:asparagine metabolic process"/>
    <property type="evidence" value="ECO:0007669"/>
    <property type="project" value="InterPro"/>
</dbReference>
<dbReference type="SFLD" id="SFLDS00057">
    <property type="entry name" value="Glutaminase/Asparaginase"/>
    <property type="match status" value="1"/>
</dbReference>
<dbReference type="PIRSF" id="PIRSF001220">
    <property type="entry name" value="L-ASNase_gatD"/>
    <property type="match status" value="1"/>
</dbReference>
<feature type="domain" description="L-asparaginase N-terminal" evidence="6">
    <location>
        <begin position="63"/>
        <end position="256"/>
    </location>
</feature>
<name>A0A9J6ZHM1_9BACL</name>
<organism evidence="8 9">
    <name type="scientific">Candidatus Pristimantibacillus lignocellulolyticus</name>
    <dbReference type="NCBI Taxonomy" id="2994561"/>
    <lineage>
        <taxon>Bacteria</taxon>
        <taxon>Bacillati</taxon>
        <taxon>Bacillota</taxon>
        <taxon>Bacilli</taxon>
        <taxon>Bacillales</taxon>
        <taxon>Paenibacillaceae</taxon>
        <taxon>Candidatus Pristimantibacillus</taxon>
    </lineage>
</organism>
<dbReference type="InterPro" id="IPR036152">
    <property type="entry name" value="Asp/glu_Ase-like_sf"/>
</dbReference>
<evidence type="ECO:0000256" key="2">
    <source>
        <dbReference type="ARBA" id="ARBA00022801"/>
    </source>
</evidence>
<dbReference type="EMBL" id="CP097899">
    <property type="protein sequence ID" value="URN95556.1"/>
    <property type="molecule type" value="Genomic_DNA"/>
</dbReference>
<dbReference type="PIRSF" id="PIRSF500176">
    <property type="entry name" value="L_ASNase"/>
    <property type="match status" value="1"/>
</dbReference>
<dbReference type="InterPro" id="IPR040919">
    <property type="entry name" value="Asparaginase_C"/>
</dbReference>
<dbReference type="CDD" id="cd08964">
    <property type="entry name" value="L-asparaginase_II"/>
    <property type="match status" value="1"/>
</dbReference>
<accession>A0A9J6ZHM1</accession>
<dbReference type="PROSITE" id="PS00902">
    <property type="entry name" value="GLUTAMATE_5_KINASE"/>
    <property type="match status" value="1"/>
</dbReference>
<dbReference type="FunFam" id="3.40.50.1170:FF:000001">
    <property type="entry name" value="L-asparaginase 2"/>
    <property type="match status" value="1"/>
</dbReference>
<evidence type="ECO:0000256" key="1">
    <source>
        <dbReference type="ARBA" id="ARBA00010518"/>
    </source>
</evidence>
<sequence>MENILKKSFTKKVVIPVVVTAMLLVTTNISTISSYVKAAGSSSVTQFDIPSVSSAHQQSANPNVIVIGTGGTLAGKASNGDPTSFQSYAAGTYLIADLVAQLPNKEKIADVSTYQFGNKGSGGYSIQDLYDLSLAVDQALEIYDSAVVTTGTDTMEEIAYFLDLTVQSEKPVVVTGSMRPWDVIGTDAPANLYQAIKTAASGKTKWFGTVIMLNDMIYAARDVTKSNTHRTDTFDSSMLGALGYVDDSAVRIYRAPARAVDAGTAEWASPFDLTEIEKTDLPIVEIVYNYQDAGGGAIKGSVAEGAKGIITAGTGAGGISSKLSAARTAAIRDNQVIFVSTSRTGSGSVYDSGRGNTIGGDNLDPQHARMMLLLSLAFTADLEYAQKVAKTREWFTTFGTQDVEISVDANTIVSVEVETEVPTETPVVPTETEVPTETPVVPTETEIPTVTPVVPTETEVPNVTPVVPTETPVTP</sequence>
<dbReference type="SMART" id="SM00870">
    <property type="entry name" value="Asparaginase"/>
    <property type="match status" value="1"/>
</dbReference>
<dbReference type="Pfam" id="PF17763">
    <property type="entry name" value="Asparaginase_C"/>
    <property type="match status" value="1"/>
</dbReference>
<protein>
    <submittedName>
        <fullName evidence="8">Asparaginase domain-containing protein</fullName>
        <ecNumber evidence="8">3.5.1.1</ecNumber>
    </submittedName>
</protein>
<dbReference type="Gene3D" id="3.40.50.1170">
    <property type="entry name" value="L-asparaginase, N-terminal domain"/>
    <property type="match status" value="1"/>
</dbReference>
<dbReference type="PANTHER" id="PTHR11707">
    <property type="entry name" value="L-ASPARAGINASE"/>
    <property type="match status" value="1"/>
</dbReference>
<evidence type="ECO:0000259" key="7">
    <source>
        <dbReference type="Pfam" id="PF17763"/>
    </source>
</evidence>
<dbReference type="InterPro" id="IPR027474">
    <property type="entry name" value="L-asparaginase_N"/>
</dbReference>
<comment type="similarity">
    <text evidence="1">Belongs to the asparaginase 1 family.</text>
</comment>
<evidence type="ECO:0000313" key="9">
    <source>
        <dbReference type="Proteomes" id="UP001056756"/>
    </source>
</evidence>
<dbReference type="AlphaFoldDB" id="A0A9J6ZHM1"/>
<feature type="active site" description="O-isoaspartyl threonine intermediate" evidence="3">
    <location>
        <position position="72"/>
    </location>
</feature>
<feature type="region of interest" description="Disordered" evidence="5">
    <location>
        <begin position="423"/>
        <end position="444"/>
    </location>
</feature>
<dbReference type="EC" id="3.5.1.1" evidence="8"/>
<dbReference type="Pfam" id="PF00710">
    <property type="entry name" value="Asparaginase"/>
    <property type="match status" value="1"/>
</dbReference>
<gene>
    <name evidence="8" type="ORF">NAG76_04745</name>
</gene>
<evidence type="ECO:0000259" key="6">
    <source>
        <dbReference type="Pfam" id="PF00710"/>
    </source>
</evidence>
<evidence type="ECO:0000313" key="8">
    <source>
        <dbReference type="EMBL" id="URN95556.1"/>
    </source>
</evidence>
<dbReference type="InterPro" id="IPR037152">
    <property type="entry name" value="L-asparaginase_N_sf"/>
</dbReference>
<evidence type="ECO:0000256" key="5">
    <source>
        <dbReference type="SAM" id="MobiDB-lite"/>
    </source>
</evidence>
<proteinExistence type="inferred from homology"/>
<evidence type="ECO:0000256" key="3">
    <source>
        <dbReference type="PIRSR" id="PIRSR001220-1"/>
    </source>
</evidence>